<gene>
    <name evidence="1" type="ORF">FOL47_000408</name>
</gene>
<keyword evidence="2" id="KW-1185">Reference proteome</keyword>
<dbReference type="AlphaFoldDB" id="A0A7J6KYC7"/>
<dbReference type="OrthoDB" id="364262at2759"/>
<sequence>MSRNGAATPDINEEHEQGLELTLDTVPAELIALLDECVGLEKVSDEMNESTTTCDTDTLQYHHIDKISDCSPTCKGRIATLPSYVVELKTDIGWIRVKADTDCLTGLNA</sequence>
<protein>
    <submittedName>
        <fullName evidence="1">Uncharacterized protein</fullName>
    </submittedName>
</protein>
<organism evidence="1 2">
    <name type="scientific">Perkinsus chesapeaki</name>
    <name type="common">Clam parasite</name>
    <name type="synonym">Perkinsus andrewsi</name>
    <dbReference type="NCBI Taxonomy" id="330153"/>
    <lineage>
        <taxon>Eukaryota</taxon>
        <taxon>Sar</taxon>
        <taxon>Alveolata</taxon>
        <taxon>Perkinsozoa</taxon>
        <taxon>Perkinsea</taxon>
        <taxon>Perkinsida</taxon>
        <taxon>Perkinsidae</taxon>
        <taxon>Perkinsus</taxon>
    </lineage>
</organism>
<proteinExistence type="predicted"/>
<comment type="caution">
    <text evidence="1">The sequence shown here is derived from an EMBL/GenBank/DDBJ whole genome shotgun (WGS) entry which is preliminary data.</text>
</comment>
<accession>A0A7J6KYC7</accession>
<name>A0A7J6KYC7_PERCH</name>
<evidence type="ECO:0000313" key="1">
    <source>
        <dbReference type="EMBL" id="KAF4651436.1"/>
    </source>
</evidence>
<evidence type="ECO:0000313" key="2">
    <source>
        <dbReference type="Proteomes" id="UP000591131"/>
    </source>
</evidence>
<feature type="non-terminal residue" evidence="1">
    <location>
        <position position="109"/>
    </location>
</feature>
<dbReference type="EMBL" id="JAAPAO010001063">
    <property type="protein sequence ID" value="KAF4651436.1"/>
    <property type="molecule type" value="Genomic_DNA"/>
</dbReference>
<dbReference type="Proteomes" id="UP000591131">
    <property type="component" value="Unassembled WGS sequence"/>
</dbReference>
<reference evidence="1 2" key="1">
    <citation type="submission" date="2020-04" db="EMBL/GenBank/DDBJ databases">
        <title>Perkinsus chesapeaki whole genome sequence.</title>
        <authorList>
            <person name="Bogema D.R."/>
        </authorList>
    </citation>
    <scope>NUCLEOTIDE SEQUENCE [LARGE SCALE GENOMIC DNA]</scope>
    <source>
        <strain evidence="1">ATCC PRA-425</strain>
    </source>
</reference>